<name>A0A7G9W8D9_ALKCA</name>
<gene>
    <name evidence="2" type="ORF">HYG86_09270</name>
</gene>
<feature type="domain" description="DUF6906" evidence="1">
    <location>
        <begin position="1"/>
        <end position="50"/>
    </location>
</feature>
<dbReference type="Proteomes" id="UP000516160">
    <property type="component" value="Chromosome"/>
</dbReference>
<protein>
    <recommendedName>
        <fullName evidence="1">DUF6906 domain-containing protein</fullName>
    </recommendedName>
</protein>
<dbReference type="InterPro" id="IPR054201">
    <property type="entry name" value="DUF6906"/>
</dbReference>
<sequence length="52" mass="6200">MKNGKRPTRNQKQLLKKLGLNYQNWLIVKDTPGFIQTIHRFTGHSRAYNKPY</sequence>
<dbReference type="Pfam" id="PF21847">
    <property type="entry name" value="DUF6906"/>
    <property type="match status" value="1"/>
</dbReference>
<dbReference type="KEGG" id="acae:HYG86_09270"/>
<evidence type="ECO:0000313" key="3">
    <source>
        <dbReference type="Proteomes" id="UP000516160"/>
    </source>
</evidence>
<dbReference type="AlphaFoldDB" id="A0A7G9W8D9"/>
<keyword evidence="3" id="KW-1185">Reference proteome</keyword>
<evidence type="ECO:0000313" key="2">
    <source>
        <dbReference type="EMBL" id="QNO14951.1"/>
    </source>
</evidence>
<evidence type="ECO:0000259" key="1">
    <source>
        <dbReference type="Pfam" id="PF21847"/>
    </source>
</evidence>
<proteinExistence type="predicted"/>
<dbReference type="RefSeq" id="WP_213165315.1">
    <property type="nucleotide sequence ID" value="NZ_CP058559.1"/>
</dbReference>
<organism evidence="2 3">
    <name type="scientific">Alkalicella caledoniensis</name>
    <dbReference type="NCBI Taxonomy" id="2731377"/>
    <lineage>
        <taxon>Bacteria</taxon>
        <taxon>Bacillati</taxon>
        <taxon>Bacillota</taxon>
        <taxon>Clostridia</taxon>
        <taxon>Eubacteriales</taxon>
        <taxon>Proteinivoracaceae</taxon>
        <taxon>Alkalicella</taxon>
    </lineage>
</organism>
<reference evidence="2 3" key="1">
    <citation type="submission" date="2020-07" db="EMBL/GenBank/DDBJ databases">
        <title>Alkalicella. sp. LB2 genome.</title>
        <authorList>
            <person name="Postec A."/>
            <person name="Quemeneur M."/>
        </authorList>
    </citation>
    <scope>NUCLEOTIDE SEQUENCE [LARGE SCALE GENOMIC DNA]</scope>
    <source>
        <strain evidence="2 3">LB2</strain>
    </source>
</reference>
<dbReference type="EMBL" id="CP058559">
    <property type="protein sequence ID" value="QNO14951.1"/>
    <property type="molecule type" value="Genomic_DNA"/>
</dbReference>
<accession>A0A7G9W8D9</accession>